<reference evidence="14" key="1">
    <citation type="submission" date="2017-07" db="EMBL/GenBank/DDBJ databases">
        <title>Taro Niue Genome Assembly and Annotation.</title>
        <authorList>
            <person name="Atibalentja N."/>
            <person name="Keating K."/>
            <person name="Fields C.J."/>
        </authorList>
    </citation>
    <scope>NUCLEOTIDE SEQUENCE</scope>
    <source>
        <strain evidence="14">Niue_2</strain>
        <tissue evidence="14">Leaf</tissue>
    </source>
</reference>
<dbReference type="Pfam" id="PF04564">
    <property type="entry name" value="U-box"/>
    <property type="match status" value="1"/>
</dbReference>
<comment type="caution">
    <text evidence="14">The sequence shown here is derived from an EMBL/GenBank/DDBJ whole genome shotgun (WGS) entry which is preliminary data.</text>
</comment>
<dbReference type="InterPro" id="IPR001245">
    <property type="entry name" value="Ser-Thr/Tyr_kinase_cat_dom"/>
</dbReference>
<evidence type="ECO:0000259" key="13">
    <source>
        <dbReference type="PROSITE" id="PS51698"/>
    </source>
</evidence>
<feature type="binding site" evidence="10">
    <location>
        <position position="401"/>
    </location>
    <ligand>
        <name>ATP</name>
        <dbReference type="ChEBI" id="CHEBI:30616"/>
    </ligand>
</feature>
<protein>
    <recommendedName>
        <fullName evidence="3">RING-type E3 ubiquitin transferase</fullName>
        <ecNumber evidence="3">2.3.2.27</ecNumber>
    </recommendedName>
</protein>
<comment type="pathway">
    <text evidence="2">Protein modification; protein ubiquitination.</text>
</comment>
<evidence type="ECO:0000256" key="3">
    <source>
        <dbReference type="ARBA" id="ARBA00012483"/>
    </source>
</evidence>
<evidence type="ECO:0000256" key="4">
    <source>
        <dbReference type="ARBA" id="ARBA00022527"/>
    </source>
</evidence>
<evidence type="ECO:0000256" key="1">
    <source>
        <dbReference type="ARBA" id="ARBA00000900"/>
    </source>
</evidence>
<dbReference type="UniPathway" id="UPA00143"/>
<dbReference type="PROSITE" id="PS51698">
    <property type="entry name" value="U_BOX"/>
    <property type="match status" value="1"/>
</dbReference>
<dbReference type="PANTHER" id="PTHR45647">
    <property type="entry name" value="OS02G0152300 PROTEIN"/>
    <property type="match status" value="1"/>
</dbReference>
<accession>A0A843W6S0</accession>
<name>A0A843W6S0_COLES</name>
<dbReference type="InterPro" id="IPR000719">
    <property type="entry name" value="Prot_kinase_dom"/>
</dbReference>
<dbReference type="PROSITE" id="PS00108">
    <property type="entry name" value="PROTEIN_KINASE_ST"/>
    <property type="match status" value="1"/>
</dbReference>
<dbReference type="GO" id="GO:0005524">
    <property type="term" value="F:ATP binding"/>
    <property type="evidence" value="ECO:0007669"/>
    <property type="project" value="UniProtKB-UniRule"/>
</dbReference>
<keyword evidence="6 10" id="KW-0547">Nucleotide-binding</keyword>
<dbReference type="InterPro" id="IPR017441">
    <property type="entry name" value="Protein_kinase_ATP_BS"/>
</dbReference>
<keyword evidence="5" id="KW-0808">Transferase</keyword>
<feature type="region of interest" description="Disordered" evidence="11">
    <location>
        <begin position="155"/>
        <end position="237"/>
    </location>
</feature>
<feature type="domain" description="U-box" evidence="13">
    <location>
        <begin position="658"/>
        <end position="729"/>
    </location>
</feature>
<keyword evidence="4" id="KW-0723">Serine/threonine-protein kinase</keyword>
<dbReference type="PROSITE" id="PS00107">
    <property type="entry name" value="PROTEIN_KINASE_ATP"/>
    <property type="match status" value="1"/>
</dbReference>
<dbReference type="InterPro" id="IPR003613">
    <property type="entry name" value="Ubox_domain"/>
</dbReference>
<feature type="compositionally biased region" description="Low complexity" evidence="11">
    <location>
        <begin position="157"/>
        <end position="172"/>
    </location>
</feature>
<proteinExistence type="predicted"/>
<dbReference type="GO" id="GO:0004674">
    <property type="term" value="F:protein serine/threonine kinase activity"/>
    <property type="evidence" value="ECO:0007669"/>
    <property type="project" value="UniProtKB-KW"/>
</dbReference>
<evidence type="ECO:0000256" key="6">
    <source>
        <dbReference type="ARBA" id="ARBA00022741"/>
    </source>
</evidence>
<dbReference type="InterPro" id="IPR013083">
    <property type="entry name" value="Znf_RING/FYVE/PHD"/>
</dbReference>
<dbReference type="SMART" id="SM00220">
    <property type="entry name" value="S_TKc"/>
    <property type="match status" value="1"/>
</dbReference>
<dbReference type="InterPro" id="IPR008271">
    <property type="entry name" value="Ser/Thr_kinase_AS"/>
</dbReference>
<dbReference type="Gene3D" id="3.30.200.20">
    <property type="entry name" value="Phosphorylase Kinase, domain 1"/>
    <property type="match status" value="1"/>
</dbReference>
<dbReference type="OrthoDB" id="10064100at2759"/>
<dbReference type="Proteomes" id="UP000652761">
    <property type="component" value="Unassembled WGS sequence"/>
</dbReference>
<evidence type="ECO:0000256" key="9">
    <source>
        <dbReference type="ARBA" id="ARBA00022840"/>
    </source>
</evidence>
<evidence type="ECO:0000256" key="10">
    <source>
        <dbReference type="PROSITE-ProRule" id="PRU10141"/>
    </source>
</evidence>
<evidence type="ECO:0000256" key="7">
    <source>
        <dbReference type="ARBA" id="ARBA00022777"/>
    </source>
</evidence>
<dbReference type="EC" id="2.3.2.27" evidence="3"/>
<comment type="catalytic activity">
    <reaction evidence="1">
        <text>S-ubiquitinyl-[E2 ubiquitin-conjugating enzyme]-L-cysteine + [acceptor protein]-L-lysine = [E2 ubiquitin-conjugating enzyme]-L-cysteine + N(6)-ubiquitinyl-[acceptor protein]-L-lysine.</text>
        <dbReference type="EC" id="2.3.2.27"/>
    </reaction>
</comment>
<feature type="compositionally biased region" description="Low complexity" evidence="11">
    <location>
        <begin position="103"/>
        <end position="113"/>
    </location>
</feature>
<evidence type="ECO:0000256" key="5">
    <source>
        <dbReference type="ARBA" id="ARBA00022679"/>
    </source>
</evidence>
<sequence length="729" mass="80963">MLLPYKQMCAERQVQAEVVIIESNDVADAISEELTKCGIDKLAIGASSRGAFTRKVKGGRLSSKISASAPSFCTVYAISKGRLSSVRMPTFGLAGTTIDDRSNSSADSRSFSSGTTCSLSEWTETDADSSASHAHSYCPLALQRDQALRALNRHLPTKSNTTEHSSTSTIESFGAHHSKSSSVDRGEEGTVSNLLDVQSGAMRTTSSNTSSRVEDQASPRSVRPSTEDSMMDSSSFSDNEVDLTFELDKLRIELRHVQGMYETAQHETSDASHELKELSLRRMEENQKLQEISSREHKARALVREMKQKRESAEKEAAVTRELAERESLARKEAEENAARSAEEKQRLEKVVSGSEHRYRIFEWVDILTATSSLSRDLRLGGGANGTVYKGNLHHTRVAVKVLHSNEGHRTKQFKQELEVLGRIRHPHLLLLLGACPDHGCLVYEYMENGSLDDRLQRKKGEPPLRWFDRFRIAWEVASALVSLHNSKPKPIVHRDLKPANILLDHNLVSKIGDVGLSTLLPATDASSSSLYKDTAPVGTFCYIDPEYQRTGILSPKSDVYALGMVILQLLTAKSPMGLAHAVETAMEDGCLADVLDSTAGRWPLEETQELTLVGLRCAEIRRRDRPDLQGQVLPMLERLRSFADDARNSLYQQASAVPPSHFICPILQEVMEEPCVAADGYTYDRRAIEIWLSMNDKSPLTNLPLPIKSLIPNHTLLSAIKEWKTRNQ</sequence>
<dbReference type="AlphaFoldDB" id="A0A843W6S0"/>
<dbReference type="GO" id="GO:0061630">
    <property type="term" value="F:ubiquitin protein ligase activity"/>
    <property type="evidence" value="ECO:0007669"/>
    <property type="project" value="UniProtKB-EC"/>
</dbReference>
<dbReference type="SUPFAM" id="SSF56112">
    <property type="entry name" value="Protein kinase-like (PK-like)"/>
    <property type="match status" value="1"/>
</dbReference>
<gene>
    <name evidence="14" type="ORF">Taro_033362</name>
</gene>
<evidence type="ECO:0000313" key="15">
    <source>
        <dbReference type="Proteomes" id="UP000652761"/>
    </source>
</evidence>
<evidence type="ECO:0000313" key="14">
    <source>
        <dbReference type="EMBL" id="MQM00625.1"/>
    </source>
</evidence>
<organism evidence="14 15">
    <name type="scientific">Colocasia esculenta</name>
    <name type="common">Wild taro</name>
    <name type="synonym">Arum esculentum</name>
    <dbReference type="NCBI Taxonomy" id="4460"/>
    <lineage>
        <taxon>Eukaryota</taxon>
        <taxon>Viridiplantae</taxon>
        <taxon>Streptophyta</taxon>
        <taxon>Embryophyta</taxon>
        <taxon>Tracheophyta</taxon>
        <taxon>Spermatophyta</taxon>
        <taxon>Magnoliopsida</taxon>
        <taxon>Liliopsida</taxon>
        <taxon>Araceae</taxon>
        <taxon>Aroideae</taxon>
        <taxon>Colocasieae</taxon>
        <taxon>Colocasia</taxon>
    </lineage>
</organism>
<dbReference type="GO" id="GO:0016567">
    <property type="term" value="P:protein ubiquitination"/>
    <property type="evidence" value="ECO:0007669"/>
    <property type="project" value="UniProtKB-UniPathway"/>
</dbReference>
<feature type="domain" description="Protein kinase" evidence="12">
    <location>
        <begin position="374"/>
        <end position="637"/>
    </location>
</feature>
<keyword evidence="9 10" id="KW-0067">ATP-binding</keyword>
<evidence type="ECO:0000256" key="2">
    <source>
        <dbReference type="ARBA" id="ARBA00004906"/>
    </source>
</evidence>
<dbReference type="Pfam" id="PF07714">
    <property type="entry name" value="PK_Tyr_Ser-Thr"/>
    <property type="match status" value="1"/>
</dbReference>
<dbReference type="PROSITE" id="PS50011">
    <property type="entry name" value="PROTEIN_KINASE_DOM"/>
    <property type="match status" value="1"/>
</dbReference>
<keyword evidence="7" id="KW-0418">Kinase</keyword>
<keyword evidence="8" id="KW-0833">Ubl conjugation pathway</keyword>
<dbReference type="CDD" id="cd16655">
    <property type="entry name" value="RING-Ubox_WDSUB1-like"/>
    <property type="match status" value="1"/>
</dbReference>
<dbReference type="InterPro" id="IPR051348">
    <property type="entry name" value="U-box_ubiquitin_ligases"/>
</dbReference>
<keyword evidence="15" id="KW-1185">Reference proteome</keyword>
<feature type="compositionally biased region" description="Polar residues" evidence="11">
    <location>
        <begin position="190"/>
        <end position="211"/>
    </location>
</feature>
<dbReference type="InterPro" id="IPR011009">
    <property type="entry name" value="Kinase-like_dom_sf"/>
</dbReference>
<feature type="region of interest" description="Disordered" evidence="11">
    <location>
        <begin position="306"/>
        <end position="346"/>
    </location>
</feature>
<dbReference type="Gene3D" id="1.10.510.10">
    <property type="entry name" value="Transferase(Phosphotransferase) domain 1"/>
    <property type="match status" value="1"/>
</dbReference>
<evidence type="ECO:0000256" key="8">
    <source>
        <dbReference type="ARBA" id="ARBA00022786"/>
    </source>
</evidence>
<dbReference type="SMART" id="SM00504">
    <property type="entry name" value="Ubox"/>
    <property type="match status" value="1"/>
</dbReference>
<feature type="region of interest" description="Disordered" evidence="11">
    <location>
        <begin position="96"/>
        <end position="116"/>
    </location>
</feature>
<evidence type="ECO:0000259" key="12">
    <source>
        <dbReference type="PROSITE" id="PS50011"/>
    </source>
</evidence>
<dbReference type="SUPFAM" id="SSF57850">
    <property type="entry name" value="RING/U-box"/>
    <property type="match status" value="1"/>
</dbReference>
<evidence type="ECO:0000256" key="11">
    <source>
        <dbReference type="SAM" id="MobiDB-lite"/>
    </source>
</evidence>
<dbReference type="Gene3D" id="3.30.40.10">
    <property type="entry name" value="Zinc/RING finger domain, C3HC4 (zinc finger)"/>
    <property type="match status" value="1"/>
</dbReference>
<dbReference type="EMBL" id="NMUH01002542">
    <property type="protein sequence ID" value="MQM00625.1"/>
    <property type="molecule type" value="Genomic_DNA"/>
</dbReference>
<dbReference type="PANTHER" id="PTHR45647:SF15">
    <property type="entry name" value="U-BOX DOMAIN-CONTAINING PROTEIN 35"/>
    <property type="match status" value="1"/>
</dbReference>